<evidence type="ECO:0000313" key="12">
    <source>
        <dbReference type="EMBL" id="QIV87177.1"/>
    </source>
</evidence>
<feature type="domain" description="Thiaminase-2/PQQC" evidence="10">
    <location>
        <begin position="276"/>
        <end position="472"/>
    </location>
</feature>
<comment type="pathway">
    <text evidence="4">Cofactor biosynthesis; thiamine diphosphate biosynthesis; 4-amino-2-methyl-5-diphosphomethylpyrimidine from 5-amino-1-(5-phospho-D-ribosyl)imidazole: step 3/3.</text>
</comment>
<dbReference type="Gene3D" id="3.40.1190.20">
    <property type="match status" value="1"/>
</dbReference>
<dbReference type="Gene3D" id="1.20.910.10">
    <property type="entry name" value="Heme oxygenase-like"/>
    <property type="match status" value="1"/>
</dbReference>
<keyword evidence="5 12" id="KW-0808">Transferase</keyword>
<dbReference type="Pfam" id="PF08543">
    <property type="entry name" value="Phos_pyr_kin"/>
    <property type="match status" value="1"/>
</dbReference>
<dbReference type="GO" id="GO:0008902">
    <property type="term" value="F:hydroxymethylpyrimidine kinase activity"/>
    <property type="evidence" value="ECO:0007669"/>
    <property type="project" value="UniProtKB-EC"/>
</dbReference>
<keyword evidence="7 12" id="KW-0418">Kinase</keyword>
<dbReference type="InterPro" id="IPR029056">
    <property type="entry name" value="Ribokinase-like"/>
</dbReference>
<evidence type="ECO:0000256" key="8">
    <source>
        <dbReference type="ARBA" id="ARBA00022840"/>
    </source>
</evidence>
<dbReference type="GO" id="GO:0009228">
    <property type="term" value="P:thiamine biosynthetic process"/>
    <property type="evidence" value="ECO:0007669"/>
    <property type="project" value="UniProtKB-KW"/>
</dbReference>
<evidence type="ECO:0000256" key="3">
    <source>
        <dbReference type="ARBA" id="ARBA00003848"/>
    </source>
</evidence>
<organism evidence="12 13">
    <name type="scientific">Glutamicibacter mishrai</name>
    <dbReference type="NCBI Taxonomy" id="1775880"/>
    <lineage>
        <taxon>Bacteria</taxon>
        <taxon>Bacillati</taxon>
        <taxon>Actinomycetota</taxon>
        <taxon>Actinomycetes</taxon>
        <taxon>Micrococcales</taxon>
        <taxon>Micrococcaceae</taxon>
        <taxon>Glutamicibacter</taxon>
    </lineage>
</organism>
<evidence type="ECO:0000313" key="13">
    <source>
        <dbReference type="Proteomes" id="UP000502331"/>
    </source>
</evidence>
<dbReference type="AlphaFoldDB" id="A0A6H0SMG4"/>
<sequence>MGGGPVKNILSIAGSDPSGGAGIQADLKAIAANGGYGMCVITALTAQNTQGVSAVQAIGGEFVLAQLEAISADVQIDAIKIGMLANAEVIRAVNGWLDTVDAPVVLDPVMVATSGDRLLEDEAVLDSLLDRASVITPNLLELASLLREPAAASWPQALEQAQCLAAKHGSLVLAKGGHLAGELCPDALVSGEGVLAEFSNPRLDTKNTHGTGCTLSSALATLFAASGDWVCALEKAKAYLFRAIGAADELNVGSGHGPVNHFADFFSDTDPMDSWWQQIQGLRDSIDNLEFITQLADGTLAETDFEYYLAQDALYLQRYAQVLSEASALAPDLEAQRFWANSASEILEGELQLHRSYLAEGTANPSAITLNYVNHLAASASSYAELIAAILPCYWLYQDIGKRLASANHQAHPYKQWLVTYASEEFDRATERAISMVREAWKQADDGLRERMRVAFMRSSEHEVAFFDQARQNRVEFPTV</sequence>
<dbReference type="Proteomes" id="UP000502331">
    <property type="component" value="Chromosome"/>
</dbReference>
<evidence type="ECO:0000256" key="1">
    <source>
        <dbReference type="ARBA" id="ARBA00000151"/>
    </source>
</evidence>
<dbReference type="GO" id="GO:0005524">
    <property type="term" value="F:ATP binding"/>
    <property type="evidence" value="ECO:0007669"/>
    <property type="project" value="UniProtKB-KW"/>
</dbReference>
<evidence type="ECO:0000256" key="4">
    <source>
        <dbReference type="ARBA" id="ARBA00004769"/>
    </source>
</evidence>
<evidence type="ECO:0000256" key="2">
    <source>
        <dbReference type="ARBA" id="ARBA00000565"/>
    </source>
</evidence>
<dbReference type="FunFam" id="3.40.1190.20:FF:000003">
    <property type="entry name" value="Phosphomethylpyrimidine kinase ThiD"/>
    <property type="match status" value="1"/>
</dbReference>
<dbReference type="InterPro" id="IPR004399">
    <property type="entry name" value="HMP/HMP-P_kinase_dom"/>
</dbReference>
<reference evidence="12 13" key="1">
    <citation type="submission" date="2018-09" db="EMBL/GenBank/DDBJ databases">
        <title>Glutamicibacter mishrai S5-52T (LMG 29155T = KCTC 39846T).</title>
        <authorList>
            <person name="Das S.K."/>
        </authorList>
    </citation>
    <scope>NUCLEOTIDE SEQUENCE [LARGE SCALE GENOMIC DNA]</scope>
    <source>
        <strain evidence="12 13">S5-52</strain>
    </source>
</reference>
<evidence type="ECO:0000256" key="9">
    <source>
        <dbReference type="ARBA" id="ARBA00022977"/>
    </source>
</evidence>
<dbReference type="UniPathway" id="UPA00060">
    <property type="reaction ID" value="UER00138"/>
</dbReference>
<evidence type="ECO:0000259" key="10">
    <source>
        <dbReference type="Pfam" id="PF03070"/>
    </source>
</evidence>
<dbReference type="InterPro" id="IPR016084">
    <property type="entry name" value="Haem_Oase-like_multi-hlx"/>
</dbReference>
<comment type="function">
    <text evidence="3">Catalyzes the phosphorylation of hydroxymethylpyrimidine phosphate (HMP-P) to HMP-PP, and of HMP to HMP-P.</text>
</comment>
<dbReference type="InterPro" id="IPR013749">
    <property type="entry name" value="PM/HMP-P_kinase-1"/>
</dbReference>
<dbReference type="EMBL" id="CP032549">
    <property type="protein sequence ID" value="QIV87177.1"/>
    <property type="molecule type" value="Genomic_DNA"/>
</dbReference>
<dbReference type="EC" id="2.7.4.7" evidence="12"/>
<keyword evidence="6" id="KW-0547">Nucleotide-binding</keyword>
<gene>
    <name evidence="12" type="primary">thiD</name>
    <name evidence="12" type="ORF">D3791_08555</name>
</gene>
<dbReference type="PANTHER" id="PTHR20858:SF17">
    <property type="entry name" value="HYDROXYMETHYLPYRIMIDINE_PHOSPHOMETHYLPYRIMIDINE KINASE THI20-RELATED"/>
    <property type="match status" value="1"/>
</dbReference>
<dbReference type="PANTHER" id="PTHR20858">
    <property type="entry name" value="PHOSPHOMETHYLPYRIMIDINE KINASE"/>
    <property type="match status" value="1"/>
</dbReference>
<protein>
    <submittedName>
        <fullName evidence="12">Bifunctional hydroxymethylpyrimidine kinase/phosphomethylpyrimidine kinase</fullName>
        <ecNumber evidence="12">2.7.1.49</ecNumber>
        <ecNumber evidence="12">2.7.4.7</ecNumber>
    </submittedName>
</protein>
<keyword evidence="9" id="KW-0784">Thiamine biosynthesis</keyword>
<keyword evidence="8" id="KW-0067">ATP-binding</keyword>
<dbReference type="EC" id="2.7.1.49" evidence="12"/>
<dbReference type="CDD" id="cd01169">
    <property type="entry name" value="HMPP_kinase"/>
    <property type="match status" value="1"/>
</dbReference>
<dbReference type="GO" id="GO:0009229">
    <property type="term" value="P:thiamine diphosphate biosynthetic process"/>
    <property type="evidence" value="ECO:0007669"/>
    <property type="project" value="UniProtKB-UniPathway"/>
</dbReference>
<evidence type="ECO:0000256" key="7">
    <source>
        <dbReference type="ARBA" id="ARBA00022777"/>
    </source>
</evidence>
<feature type="domain" description="Pyridoxamine kinase/Phosphomethylpyrimidine kinase" evidence="11">
    <location>
        <begin position="16"/>
        <end position="260"/>
    </location>
</feature>
<name>A0A6H0SMG4_9MICC</name>
<dbReference type="Pfam" id="PF03070">
    <property type="entry name" value="TENA_THI-4"/>
    <property type="match status" value="1"/>
</dbReference>
<dbReference type="SUPFAM" id="SSF48613">
    <property type="entry name" value="Heme oxygenase-like"/>
    <property type="match status" value="1"/>
</dbReference>
<dbReference type="CDD" id="cd19365">
    <property type="entry name" value="TenA_C-like"/>
    <property type="match status" value="1"/>
</dbReference>
<dbReference type="GO" id="GO:0005829">
    <property type="term" value="C:cytosol"/>
    <property type="evidence" value="ECO:0007669"/>
    <property type="project" value="TreeGrafter"/>
</dbReference>
<evidence type="ECO:0000259" key="11">
    <source>
        <dbReference type="Pfam" id="PF08543"/>
    </source>
</evidence>
<comment type="catalytic activity">
    <reaction evidence="1">
        <text>4-amino-5-hydroxymethyl-2-methylpyrimidine + ATP = 4-amino-2-methyl-5-(phosphooxymethyl)pyrimidine + ADP + H(+)</text>
        <dbReference type="Rhea" id="RHEA:23096"/>
        <dbReference type="ChEBI" id="CHEBI:15378"/>
        <dbReference type="ChEBI" id="CHEBI:16892"/>
        <dbReference type="ChEBI" id="CHEBI:30616"/>
        <dbReference type="ChEBI" id="CHEBI:58354"/>
        <dbReference type="ChEBI" id="CHEBI:456216"/>
        <dbReference type="EC" id="2.7.1.49"/>
    </reaction>
</comment>
<evidence type="ECO:0000256" key="5">
    <source>
        <dbReference type="ARBA" id="ARBA00022679"/>
    </source>
</evidence>
<dbReference type="SUPFAM" id="SSF53613">
    <property type="entry name" value="Ribokinase-like"/>
    <property type="match status" value="1"/>
</dbReference>
<dbReference type="NCBIfam" id="TIGR00097">
    <property type="entry name" value="HMP-P_kinase"/>
    <property type="match status" value="1"/>
</dbReference>
<dbReference type="InterPro" id="IPR004305">
    <property type="entry name" value="Thiaminase-2/PQQC"/>
</dbReference>
<dbReference type="GO" id="GO:0008972">
    <property type="term" value="F:phosphomethylpyrimidine kinase activity"/>
    <property type="evidence" value="ECO:0007669"/>
    <property type="project" value="UniProtKB-EC"/>
</dbReference>
<accession>A0A6H0SMG4</accession>
<comment type="catalytic activity">
    <reaction evidence="2">
        <text>4-amino-2-methyl-5-(phosphooxymethyl)pyrimidine + ATP = 4-amino-2-methyl-5-(diphosphooxymethyl)pyrimidine + ADP</text>
        <dbReference type="Rhea" id="RHEA:19893"/>
        <dbReference type="ChEBI" id="CHEBI:30616"/>
        <dbReference type="ChEBI" id="CHEBI:57841"/>
        <dbReference type="ChEBI" id="CHEBI:58354"/>
        <dbReference type="ChEBI" id="CHEBI:456216"/>
        <dbReference type="EC" id="2.7.4.7"/>
    </reaction>
</comment>
<proteinExistence type="predicted"/>
<keyword evidence="13" id="KW-1185">Reference proteome</keyword>
<evidence type="ECO:0000256" key="6">
    <source>
        <dbReference type="ARBA" id="ARBA00022741"/>
    </source>
</evidence>